<organism evidence="2 3">
    <name type="scientific">Actinoalloteichus fjordicus</name>
    <dbReference type="NCBI Taxonomy" id="1612552"/>
    <lineage>
        <taxon>Bacteria</taxon>
        <taxon>Bacillati</taxon>
        <taxon>Actinomycetota</taxon>
        <taxon>Actinomycetes</taxon>
        <taxon>Pseudonocardiales</taxon>
        <taxon>Pseudonocardiaceae</taxon>
        <taxon>Actinoalloteichus</taxon>
    </lineage>
</organism>
<name>A0AAC9LBU0_9PSEU</name>
<accession>A0AAC9LBU0</accession>
<sequence>MMVGVEDDDRYLGRPPGSRQISDTVGELGWRYVLAGLHTYVRVVSLTEAAELVRRIVAGTDGDADGHLSADLRRDRLILTLRSPATESVTQHDVDLAHRISALVAGVGLRTDAQADAAERGPYRCWNSRSTQSTSHRSARSGRPSSDTGTRQRTAAPRRRSWTRSDNSRSVWFQQMTEPRPQRNRIDLDISVPHDEARRRMDDVDRDLIAVDVQRTTSSASRSRCARCATSAGSSRTTRVTRRGRWSSTRPRSSVSRTRRW</sequence>
<dbReference type="KEGG" id="acad:UA74_15125"/>
<feature type="compositionally biased region" description="Polar residues" evidence="1">
    <location>
        <begin position="164"/>
        <end position="177"/>
    </location>
</feature>
<reference evidence="3" key="1">
    <citation type="submission" date="2016-06" db="EMBL/GenBank/DDBJ databases">
        <title>Complete genome sequence of Actinoalloteichus fjordicus DSM 46855 (=ADI127-17), type strain of the new species Actinoalloteichus fjordicus.</title>
        <authorList>
            <person name="Ruckert C."/>
            <person name="Nouioui I."/>
            <person name="Willmese J."/>
            <person name="van Wezel G."/>
            <person name="Klenk H.-P."/>
            <person name="Kalinowski J."/>
            <person name="Zotchev S.B."/>
        </authorList>
    </citation>
    <scope>NUCLEOTIDE SEQUENCE [LARGE SCALE GENOMIC DNA]</scope>
    <source>
        <strain evidence="3">ADI127-7</strain>
    </source>
</reference>
<gene>
    <name evidence="2" type="ORF">UA74_15125</name>
</gene>
<keyword evidence="3" id="KW-1185">Reference proteome</keyword>
<evidence type="ECO:0000313" key="3">
    <source>
        <dbReference type="Proteomes" id="UP000185511"/>
    </source>
</evidence>
<feature type="compositionally biased region" description="Low complexity" evidence="1">
    <location>
        <begin position="227"/>
        <end position="238"/>
    </location>
</feature>
<evidence type="ECO:0008006" key="4">
    <source>
        <dbReference type="Google" id="ProtNLM"/>
    </source>
</evidence>
<feature type="compositionally biased region" description="Low complexity" evidence="1">
    <location>
        <begin position="246"/>
        <end position="261"/>
    </location>
</feature>
<feature type="compositionally biased region" description="Polar residues" evidence="1">
    <location>
        <begin position="127"/>
        <end position="136"/>
    </location>
</feature>
<protein>
    <recommendedName>
        <fullName evidence="4">4a-hydroxytetrahydrobiopterin dehydratase</fullName>
    </recommendedName>
</protein>
<dbReference type="EMBL" id="CP016076">
    <property type="protein sequence ID" value="APU15078.1"/>
    <property type="molecule type" value="Genomic_DNA"/>
</dbReference>
<feature type="compositionally biased region" description="Polar residues" evidence="1">
    <location>
        <begin position="143"/>
        <end position="153"/>
    </location>
</feature>
<proteinExistence type="predicted"/>
<dbReference type="Proteomes" id="UP000185511">
    <property type="component" value="Chromosome"/>
</dbReference>
<evidence type="ECO:0000256" key="1">
    <source>
        <dbReference type="SAM" id="MobiDB-lite"/>
    </source>
</evidence>
<feature type="region of interest" description="Disordered" evidence="1">
    <location>
        <begin position="123"/>
        <end position="186"/>
    </location>
</feature>
<dbReference type="AlphaFoldDB" id="A0AAC9LBU0"/>
<evidence type="ECO:0000313" key="2">
    <source>
        <dbReference type="EMBL" id="APU15078.1"/>
    </source>
</evidence>
<feature type="region of interest" description="Disordered" evidence="1">
    <location>
        <begin position="227"/>
        <end position="261"/>
    </location>
</feature>